<protein>
    <submittedName>
        <fullName evidence="1">Uncharacterized protein</fullName>
    </submittedName>
</protein>
<dbReference type="STRING" id="1650663.GCA_001486665_00800"/>
<gene>
    <name evidence="1" type="ORF">EDD77_13420</name>
</gene>
<dbReference type="RefSeq" id="WP_058963306.1">
    <property type="nucleotide sequence ID" value="NZ_CABKVM010000014.1"/>
</dbReference>
<name>A0A4R1QMI5_9FIRM</name>
<proteinExistence type="predicted"/>
<comment type="caution">
    <text evidence="1">The sequence shown here is derived from an EMBL/GenBank/DDBJ whole genome shotgun (WGS) entry which is preliminary data.</text>
</comment>
<dbReference type="GeneID" id="97381585"/>
<dbReference type="OrthoDB" id="1690725at2"/>
<dbReference type="EMBL" id="SLUM01000034">
    <property type="protein sequence ID" value="TCL53445.1"/>
    <property type="molecule type" value="Genomic_DNA"/>
</dbReference>
<evidence type="ECO:0000313" key="2">
    <source>
        <dbReference type="Proteomes" id="UP000295184"/>
    </source>
</evidence>
<reference evidence="1 2" key="1">
    <citation type="submission" date="2019-03" db="EMBL/GenBank/DDBJ databases">
        <title>Genomic Encyclopedia of Type Strains, Phase IV (KMG-IV): sequencing the most valuable type-strain genomes for metagenomic binning, comparative biology and taxonomic classification.</title>
        <authorList>
            <person name="Goeker M."/>
        </authorList>
    </citation>
    <scope>NUCLEOTIDE SEQUENCE [LARGE SCALE GENOMIC DNA]</scope>
    <source>
        <strain evidence="1 2">DSM 100451</strain>
    </source>
</reference>
<dbReference type="Proteomes" id="UP000295184">
    <property type="component" value="Unassembled WGS sequence"/>
</dbReference>
<sequence length="70" mass="8165">MSKIWLSRLAQIQTTIRGFKAGNVFYLRDCISCPQALWGRWFREMVDRGAIPGVVYYGKDTYGVNLYQRV</sequence>
<evidence type="ECO:0000313" key="1">
    <source>
        <dbReference type="EMBL" id="TCL53445.1"/>
    </source>
</evidence>
<accession>A0A4R1QMI5</accession>
<dbReference type="AlphaFoldDB" id="A0A4R1QMI5"/>
<organism evidence="1 2">
    <name type="scientific">Allofournierella massiliensis</name>
    <dbReference type="NCBI Taxonomy" id="1650663"/>
    <lineage>
        <taxon>Bacteria</taxon>
        <taxon>Bacillati</taxon>
        <taxon>Bacillota</taxon>
        <taxon>Clostridia</taxon>
        <taxon>Eubacteriales</taxon>
        <taxon>Oscillospiraceae</taxon>
        <taxon>Allofournierella</taxon>
    </lineage>
</organism>